<comment type="subcellular location">
    <subcellularLocation>
        <location evidence="1">Cell membrane</location>
        <topology evidence="1">Multi-pass membrane protein</topology>
    </subcellularLocation>
</comment>
<sequence>MKKLSEFLIKRNRIILGVFILLAVICVLLIPKVNVIYDMTKYLPENSAMKQGLETLEEQFPDVSMTDSTIRLMFTGLTQDEKESMQEELESIEYVDEVAYDIDDEDYNNGVYTLYELAIPYEDGSDELASVTDEVKTRYVESEDYTAQFDSTAMEIPIGSMLVAVLVMIAILFVMCQSWVEPILFIITIGVAVLLNMGTNAFLSGVSNTTHSIAAVLQLVLSMDYSIILMNRYRQELTITPNKKDAMRKAIQNGFSSITSSAITTIVGMLVLVFMSFKIGQDMGIVLAKGVFISMICIFTVLPGLILMFHNLIFKTGKKVPQPPMKPFAGFSFNAKHVVLVAFAVLFVLAFMLKGNTAITFLNESPSEIDEIFPDTNDIVMVYENDQDDKATDMLTALGDDENVDSVQSYSISIGKQYTAAELADELADMDDVDMGTELDEDTMKMMYYYHFTGGEVGNIPAANLMNFIVDDVMNNDTFADEMDDSVKDNEEQIRKFANKEALLEEKTALEMADFFEMDKEQAEQLYLFYYIEHGGINTGKLSIRDFADFIVNDVAKDPDYSSEFSAENIKQMKQLLTYTDKAKVTKKRTYSDLAGMLEMDKSQAKLLYVSYFASQDTSLSKMTFHDLVQFLNTDVVNDETLSSNMDKSAKSQLASLKHYANKSAISKKKSAAKLAKAFSMDEETVTQLFMLKVMSSATTQMTQQEMYMEAAKMKMSEYEFVNFILTDVASNENYAAMFDASALESLGQLQSMMNLTVSGTKLSYKDAAALMSMDASDMKMLYAYHDMGSKKNTWKLSMQQVVNYILNHQADFSGSMSKSELKQMKTLKKIMDASVDGKTFTASEMSDMIGVGNDEAKMLYTLYLYENDKADSWTLSPYGFITFLNDEVLTNDDYADEIDKEDAKDLKSGAKMVKAVVSGKAYSCKEMAKLMSGMSDDMDEEQLELLYMYYFSQEAYDDSWTMSFEDFIHCMSDEVMEDDRFDDVIDSSNKEELDDAKETIEDAVESLVGKDYNLAMISTTLDAESEETFAYLDKLHDSFDEELGEDSYYLIGNTEMAYEMNQTFSLELNKITLLTAIAIFIVVLITFRNAAVPVILVLLIQTAVYVMQSSMGLRDMSINYLALLIVQSILMGATIDYGILFTNYYRENRRTKSIKQSLYGAYSGAIHTIMTSGLIMILVTFIMSFAFSDPTIGQICQTISLGTLTAVILILFILPGTLAVFDKLVCGKNRASKTE</sequence>
<evidence type="ECO:0000256" key="5">
    <source>
        <dbReference type="ARBA" id="ARBA00023136"/>
    </source>
</evidence>
<keyword evidence="2" id="KW-1003">Cell membrane</keyword>
<evidence type="ECO:0000259" key="7">
    <source>
        <dbReference type="Pfam" id="PF03176"/>
    </source>
</evidence>
<evidence type="ECO:0000256" key="1">
    <source>
        <dbReference type="ARBA" id="ARBA00004651"/>
    </source>
</evidence>
<feature type="domain" description="Membrane transport protein MMPL" evidence="7">
    <location>
        <begin position="990"/>
        <end position="1222"/>
    </location>
</feature>
<name>A0A1G6AV97_EUBOX</name>
<keyword evidence="9" id="KW-1185">Reference proteome</keyword>
<dbReference type="InterPro" id="IPR004869">
    <property type="entry name" value="MMPL_dom"/>
</dbReference>
<dbReference type="InterPro" id="IPR050545">
    <property type="entry name" value="Mycobact_MmpL"/>
</dbReference>
<evidence type="ECO:0000256" key="6">
    <source>
        <dbReference type="SAM" id="Phobius"/>
    </source>
</evidence>
<feature type="transmembrane region" description="Helical" evidence="6">
    <location>
        <begin position="1162"/>
        <end position="1188"/>
    </location>
</feature>
<feature type="transmembrane region" description="Helical" evidence="6">
    <location>
        <begin position="254"/>
        <end position="279"/>
    </location>
</feature>
<keyword evidence="3 6" id="KW-0812">Transmembrane</keyword>
<protein>
    <submittedName>
        <fullName evidence="8">MMPL family protein</fullName>
    </submittedName>
</protein>
<dbReference type="Proteomes" id="UP000199228">
    <property type="component" value="Unassembled WGS sequence"/>
</dbReference>
<keyword evidence="5 6" id="KW-0472">Membrane</keyword>
<feature type="transmembrane region" description="Helical" evidence="6">
    <location>
        <begin position="1121"/>
        <end position="1141"/>
    </location>
</feature>
<gene>
    <name evidence="8" type="ORF">SAMN02910417_00926</name>
</gene>
<keyword evidence="4 6" id="KW-1133">Transmembrane helix</keyword>
<feature type="transmembrane region" description="Helical" evidence="6">
    <location>
        <begin position="215"/>
        <end position="233"/>
    </location>
</feature>
<dbReference type="RefSeq" id="WP_176762289.1">
    <property type="nucleotide sequence ID" value="NZ_FMXR01000007.1"/>
</dbReference>
<evidence type="ECO:0000256" key="4">
    <source>
        <dbReference type="ARBA" id="ARBA00022989"/>
    </source>
</evidence>
<dbReference type="AlphaFoldDB" id="A0A1G6AV97"/>
<accession>A0A1G6AV97</accession>
<feature type="transmembrane region" description="Helical" evidence="6">
    <location>
        <begin position="1091"/>
        <end position="1109"/>
    </location>
</feature>
<feature type="transmembrane region" description="Helical" evidence="6">
    <location>
        <begin position="183"/>
        <end position="203"/>
    </location>
</feature>
<feature type="transmembrane region" description="Helical" evidence="6">
    <location>
        <begin position="156"/>
        <end position="176"/>
    </location>
</feature>
<dbReference type="SUPFAM" id="SSF82866">
    <property type="entry name" value="Multidrug efflux transporter AcrB transmembrane domain"/>
    <property type="match status" value="2"/>
</dbReference>
<reference evidence="8 9" key="1">
    <citation type="submission" date="2016-10" db="EMBL/GenBank/DDBJ databases">
        <authorList>
            <person name="de Groot N.N."/>
        </authorList>
    </citation>
    <scope>NUCLEOTIDE SEQUENCE [LARGE SCALE GENOMIC DNA]</scope>
    <source>
        <strain evidence="8 9">DSM 3217</strain>
    </source>
</reference>
<feature type="transmembrane region" description="Helical" evidence="6">
    <location>
        <begin position="1200"/>
        <end position="1222"/>
    </location>
</feature>
<feature type="domain" description="Membrane transport protein MMPL" evidence="7">
    <location>
        <begin position="161"/>
        <end position="309"/>
    </location>
</feature>
<evidence type="ECO:0000256" key="2">
    <source>
        <dbReference type="ARBA" id="ARBA00022475"/>
    </source>
</evidence>
<evidence type="ECO:0000313" key="8">
    <source>
        <dbReference type="EMBL" id="SDB12284.1"/>
    </source>
</evidence>
<feature type="transmembrane region" description="Helical" evidence="6">
    <location>
        <begin position="335"/>
        <end position="353"/>
    </location>
</feature>
<feature type="transmembrane region" description="Helical" evidence="6">
    <location>
        <begin position="1069"/>
        <end position="1086"/>
    </location>
</feature>
<dbReference type="STRING" id="1732.SAMN02910417_00926"/>
<dbReference type="PANTHER" id="PTHR33406">
    <property type="entry name" value="MEMBRANE PROTEIN MJ1562-RELATED"/>
    <property type="match status" value="1"/>
</dbReference>
<feature type="transmembrane region" description="Helical" evidence="6">
    <location>
        <begin position="291"/>
        <end position="314"/>
    </location>
</feature>
<evidence type="ECO:0000313" key="9">
    <source>
        <dbReference type="Proteomes" id="UP000199228"/>
    </source>
</evidence>
<dbReference type="EMBL" id="FMXR01000007">
    <property type="protein sequence ID" value="SDB12284.1"/>
    <property type="molecule type" value="Genomic_DNA"/>
</dbReference>
<dbReference type="Pfam" id="PF03176">
    <property type="entry name" value="MMPL"/>
    <property type="match status" value="2"/>
</dbReference>
<evidence type="ECO:0000256" key="3">
    <source>
        <dbReference type="ARBA" id="ARBA00022692"/>
    </source>
</evidence>
<proteinExistence type="predicted"/>
<feature type="transmembrane region" description="Helical" evidence="6">
    <location>
        <begin position="12"/>
        <end position="30"/>
    </location>
</feature>
<dbReference type="PANTHER" id="PTHR33406:SF13">
    <property type="entry name" value="MEMBRANE PROTEIN YDFJ"/>
    <property type="match status" value="1"/>
</dbReference>
<dbReference type="Gene3D" id="1.20.1640.10">
    <property type="entry name" value="Multidrug efflux transporter AcrB transmembrane domain"/>
    <property type="match status" value="2"/>
</dbReference>
<organism evidence="8 9">
    <name type="scientific">Eubacterium oxidoreducens</name>
    <dbReference type="NCBI Taxonomy" id="1732"/>
    <lineage>
        <taxon>Bacteria</taxon>
        <taxon>Bacillati</taxon>
        <taxon>Bacillota</taxon>
        <taxon>Clostridia</taxon>
        <taxon>Eubacteriales</taxon>
        <taxon>Eubacteriaceae</taxon>
        <taxon>Eubacterium</taxon>
    </lineage>
</organism>
<dbReference type="GO" id="GO:0005886">
    <property type="term" value="C:plasma membrane"/>
    <property type="evidence" value="ECO:0007669"/>
    <property type="project" value="UniProtKB-SubCell"/>
</dbReference>